<feature type="transmembrane region" description="Helical" evidence="1">
    <location>
        <begin position="237"/>
        <end position="258"/>
    </location>
</feature>
<dbReference type="Proteomes" id="UP001142292">
    <property type="component" value="Unassembled WGS sequence"/>
</dbReference>
<feature type="transmembrane region" description="Helical" evidence="1">
    <location>
        <begin position="166"/>
        <end position="187"/>
    </location>
</feature>
<keyword evidence="1" id="KW-0812">Transmembrane</keyword>
<proteinExistence type="predicted"/>
<evidence type="ECO:0000313" key="3">
    <source>
        <dbReference type="Proteomes" id="UP001142292"/>
    </source>
</evidence>
<sequence length="312" mass="32158">MQRHLQSLAFGLVIVAVVPYTVLKLVWLAGSEIGLKNAAAVAEAESSRMLVGNTVTIVLDLLAVALAYALIRPVGRKVPAWVVLLLAGAATGLLAPILLGLPLGMVVQLATSGNVRTSGMDNLEPWVFGLVYGGFALMAVALCVLLWLYVVDRWAGILAAPPRPPALWVVVAGALGLLPFGAGMLWWGLMGPGGGGPQAMDATAQRTVLVVTGILAVAAFLAPYATPRRESYSRAAWLVTWTGCAVAALQGPTQVLLANGGNPTPVMIVLALITTPGSCLYGWMVLRGRLAAGEGRGQSSTGVALAAEGGAH</sequence>
<gene>
    <name evidence="2" type="ORF">GCM10017579_29240</name>
</gene>
<dbReference type="EMBL" id="BSEL01000005">
    <property type="protein sequence ID" value="GLJ68888.1"/>
    <property type="molecule type" value="Genomic_DNA"/>
</dbReference>
<keyword evidence="1" id="KW-0472">Membrane</keyword>
<reference evidence="2" key="1">
    <citation type="journal article" date="2014" name="Int. J. Syst. Evol. Microbiol.">
        <title>Complete genome of a new Firmicutes species belonging to the dominant human colonic microbiota ('Ruminococcus bicirculans') reveals two chromosomes and a selective capacity to utilize plant glucans.</title>
        <authorList>
            <consortium name="NISC Comparative Sequencing Program"/>
            <person name="Wegmann U."/>
            <person name="Louis P."/>
            <person name="Goesmann A."/>
            <person name="Henrissat B."/>
            <person name="Duncan S.H."/>
            <person name="Flint H.J."/>
        </authorList>
    </citation>
    <scope>NUCLEOTIDE SEQUENCE</scope>
    <source>
        <strain evidence="2">VKM Ac-1246</strain>
    </source>
</reference>
<reference evidence="2" key="2">
    <citation type="submission" date="2023-01" db="EMBL/GenBank/DDBJ databases">
        <authorList>
            <person name="Sun Q."/>
            <person name="Evtushenko L."/>
        </authorList>
    </citation>
    <scope>NUCLEOTIDE SEQUENCE</scope>
    <source>
        <strain evidence="2">VKM Ac-1246</strain>
    </source>
</reference>
<organism evidence="2 3">
    <name type="scientific">Nocardioides luteus</name>
    <dbReference type="NCBI Taxonomy" id="1844"/>
    <lineage>
        <taxon>Bacteria</taxon>
        <taxon>Bacillati</taxon>
        <taxon>Actinomycetota</taxon>
        <taxon>Actinomycetes</taxon>
        <taxon>Propionibacteriales</taxon>
        <taxon>Nocardioidaceae</taxon>
        <taxon>Nocardioides</taxon>
    </lineage>
</organism>
<feature type="transmembrane region" description="Helical" evidence="1">
    <location>
        <begin position="264"/>
        <end position="286"/>
    </location>
</feature>
<evidence type="ECO:0000313" key="2">
    <source>
        <dbReference type="EMBL" id="GLJ68888.1"/>
    </source>
</evidence>
<feature type="transmembrane region" description="Helical" evidence="1">
    <location>
        <begin position="50"/>
        <end position="71"/>
    </location>
</feature>
<feature type="transmembrane region" description="Helical" evidence="1">
    <location>
        <begin position="83"/>
        <end position="106"/>
    </location>
</feature>
<protein>
    <recommendedName>
        <fullName evidence="4">DUF998 domain-containing protein</fullName>
    </recommendedName>
</protein>
<feature type="transmembrane region" description="Helical" evidence="1">
    <location>
        <begin position="207"/>
        <end position="225"/>
    </location>
</feature>
<evidence type="ECO:0000256" key="1">
    <source>
        <dbReference type="SAM" id="Phobius"/>
    </source>
</evidence>
<name>A0ABQ5SZ94_9ACTN</name>
<feature type="transmembrane region" description="Helical" evidence="1">
    <location>
        <begin position="126"/>
        <end position="150"/>
    </location>
</feature>
<keyword evidence="3" id="KW-1185">Reference proteome</keyword>
<feature type="transmembrane region" description="Helical" evidence="1">
    <location>
        <begin position="7"/>
        <end position="30"/>
    </location>
</feature>
<evidence type="ECO:0008006" key="4">
    <source>
        <dbReference type="Google" id="ProtNLM"/>
    </source>
</evidence>
<comment type="caution">
    <text evidence="2">The sequence shown here is derived from an EMBL/GenBank/DDBJ whole genome shotgun (WGS) entry which is preliminary data.</text>
</comment>
<dbReference type="RefSeq" id="WP_189117382.1">
    <property type="nucleotide sequence ID" value="NZ_BMRK01000003.1"/>
</dbReference>
<keyword evidence="1" id="KW-1133">Transmembrane helix</keyword>
<accession>A0ABQ5SZ94</accession>